<accession>A0ABW6ILV7</accession>
<dbReference type="InterPro" id="IPR024344">
    <property type="entry name" value="MDMPI_metal-binding"/>
</dbReference>
<reference evidence="4 5" key="1">
    <citation type="submission" date="2024-09" db="EMBL/GenBank/DDBJ databases">
        <title>The Natural Products Discovery Center: Release of the First 8490 Sequenced Strains for Exploring Actinobacteria Biosynthetic Diversity.</title>
        <authorList>
            <person name="Kalkreuter E."/>
            <person name="Kautsar S.A."/>
            <person name="Yang D."/>
            <person name="Bader C.D."/>
            <person name="Teijaro C.N."/>
            <person name="Fluegel L."/>
            <person name="Davis C.M."/>
            <person name="Simpson J.R."/>
            <person name="Lauterbach L."/>
            <person name="Steele A.D."/>
            <person name="Gui C."/>
            <person name="Meng S."/>
            <person name="Li G."/>
            <person name="Viehrig K."/>
            <person name="Ye F."/>
            <person name="Su P."/>
            <person name="Kiefer A.F."/>
            <person name="Nichols A."/>
            <person name="Cepeda A.J."/>
            <person name="Yan W."/>
            <person name="Fan B."/>
            <person name="Jiang Y."/>
            <person name="Adhikari A."/>
            <person name="Zheng C.-J."/>
            <person name="Schuster L."/>
            <person name="Cowan T.M."/>
            <person name="Smanski M.J."/>
            <person name="Chevrette M.G."/>
            <person name="De Carvalho L.P.S."/>
            <person name="Shen B."/>
        </authorList>
    </citation>
    <scope>NUCLEOTIDE SEQUENCE [LARGE SCALE GENOMIC DNA]</scope>
    <source>
        <strain evidence="4 5">NPDC056472</strain>
    </source>
</reference>
<dbReference type="SUPFAM" id="SSF109854">
    <property type="entry name" value="DinB/YfiT-like putative metalloenzymes"/>
    <property type="match status" value="1"/>
</dbReference>
<evidence type="ECO:0000313" key="5">
    <source>
        <dbReference type="Proteomes" id="UP001600424"/>
    </source>
</evidence>
<feature type="domain" description="Mycothiol-dependent maleylpyruvate isomerase metal-binding" evidence="3">
    <location>
        <begin position="11"/>
        <end position="142"/>
    </location>
</feature>
<name>A0ABW6ILV7_STRWE</name>
<dbReference type="RefSeq" id="WP_386251194.1">
    <property type="nucleotide sequence ID" value="NZ_JBHTRV010000002.1"/>
</dbReference>
<protein>
    <submittedName>
        <fullName evidence="4">Maleylpyruvate isomerase N-terminal domain-containing protein</fullName>
    </submittedName>
</protein>
<keyword evidence="4" id="KW-0413">Isomerase</keyword>
<dbReference type="InterPro" id="IPR034660">
    <property type="entry name" value="DinB/YfiT-like"/>
</dbReference>
<dbReference type="InterPro" id="IPR010872">
    <property type="entry name" value="MDMPI_C-term_domain"/>
</dbReference>
<feature type="compositionally biased region" description="Low complexity" evidence="1">
    <location>
        <begin position="200"/>
        <end position="220"/>
    </location>
</feature>
<dbReference type="EMBL" id="JBHTRV010000002">
    <property type="protein sequence ID" value="MFE5978591.1"/>
    <property type="molecule type" value="Genomic_DNA"/>
</dbReference>
<dbReference type="Gene3D" id="1.20.120.450">
    <property type="entry name" value="dinb family like domain"/>
    <property type="match status" value="1"/>
</dbReference>
<dbReference type="InterPro" id="IPR017517">
    <property type="entry name" value="Maleyloyr_isom"/>
</dbReference>
<evidence type="ECO:0000259" key="2">
    <source>
        <dbReference type="Pfam" id="PF07398"/>
    </source>
</evidence>
<feature type="region of interest" description="Disordered" evidence="1">
    <location>
        <begin position="198"/>
        <end position="227"/>
    </location>
</feature>
<proteinExistence type="predicted"/>
<dbReference type="GO" id="GO:0016853">
    <property type="term" value="F:isomerase activity"/>
    <property type="evidence" value="ECO:0007669"/>
    <property type="project" value="UniProtKB-KW"/>
</dbReference>
<keyword evidence="5" id="KW-1185">Reference proteome</keyword>
<dbReference type="Pfam" id="PF07398">
    <property type="entry name" value="MDMPI_C"/>
    <property type="match status" value="1"/>
</dbReference>
<sequence>MEKTLAFTDLLRLIDERSTAFRTAVAAAPSLDVPVPTCPEWTLLDLVRHLGEGRRSWAATVAAGPGATGRCVPEGSPALPGEREALLDWLAASTRELLDALEEAGPDRGCWTWWETSQSPRTCGAVARHQLQEIAVHTYDAQITVGARQPLPEDVALDGVDEFLSTCCATTTPWPHKPGPIDFHATEGHSWRLSLDADGARPTRIPTPAAPSATAAGEGPDAPAASASGTAHELVLVMYGRLPLDTLRLDGDRGQIELLQTWDPTA</sequence>
<dbReference type="Proteomes" id="UP001600424">
    <property type="component" value="Unassembled WGS sequence"/>
</dbReference>
<dbReference type="Pfam" id="PF11716">
    <property type="entry name" value="MDMPI_N"/>
    <property type="match status" value="1"/>
</dbReference>
<dbReference type="NCBIfam" id="TIGR03083">
    <property type="entry name" value="maleylpyruvate isomerase family mycothiol-dependent enzyme"/>
    <property type="match status" value="1"/>
</dbReference>
<evidence type="ECO:0000256" key="1">
    <source>
        <dbReference type="SAM" id="MobiDB-lite"/>
    </source>
</evidence>
<feature type="domain" description="MDMPI C-terminal" evidence="2">
    <location>
        <begin position="154"/>
        <end position="256"/>
    </location>
</feature>
<evidence type="ECO:0000313" key="4">
    <source>
        <dbReference type="EMBL" id="MFE5978591.1"/>
    </source>
</evidence>
<evidence type="ECO:0000259" key="3">
    <source>
        <dbReference type="Pfam" id="PF11716"/>
    </source>
</evidence>
<gene>
    <name evidence="4" type="ORF">ACFQ63_02655</name>
</gene>
<organism evidence="4 5">
    <name type="scientific">Streptomyces wedmorensis</name>
    <dbReference type="NCBI Taxonomy" id="43759"/>
    <lineage>
        <taxon>Bacteria</taxon>
        <taxon>Bacillati</taxon>
        <taxon>Actinomycetota</taxon>
        <taxon>Actinomycetes</taxon>
        <taxon>Kitasatosporales</taxon>
        <taxon>Streptomycetaceae</taxon>
        <taxon>Streptomyces</taxon>
    </lineage>
</organism>
<comment type="caution">
    <text evidence="4">The sequence shown here is derived from an EMBL/GenBank/DDBJ whole genome shotgun (WGS) entry which is preliminary data.</text>
</comment>
<dbReference type="PANTHER" id="PTHR40758">
    <property type="entry name" value="CONSERVED PROTEIN"/>
    <property type="match status" value="1"/>
</dbReference>
<dbReference type="PANTHER" id="PTHR40758:SF1">
    <property type="entry name" value="CONSERVED PROTEIN"/>
    <property type="match status" value="1"/>
</dbReference>